<feature type="transmembrane region" description="Helical" evidence="7">
    <location>
        <begin position="428"/>
        <end position="455"/>
    </location>
</feature>
<feature type="transmembrane region" description="Helical" evidence="7">
    <location>
        <begin position="90"/>
        <end position="114"/>
    </location>
</feature>
<feature type="transmembrane region" description="Helical" evidence="7">
    <location>
        <begin position="167"/>
        <end position="185"/>
    </location>
</feature>
<feature type="transmembrane region" description="Helical" evidence="7">
    <location>
        <begin position="320"/>
        <end position="342"/>
    </location>
</feature>
<dbReference type="AlphaFoldDB" id="A0A3S9N1H6"/>
<dbReference type="GO" id="GO:0005337">
    <property type="term" value="F:nucleoside transmembrane transporter activity"/>
    <property type="evidence" value="ECO:0007669"/>
    <property type="project" value="InterPro"/>
</dbReference>
<dbReference type="Pfam" id="PF07662">
    <property type="entry name" value="Nucleos_tra2_C"/>
    <property type="match status" value="1"/>
</dbReference>
<feature type="domain" description="Nucleoside transporter/FeoB GTPase Gate" evidence="10">
    <location>
        <begin position="151"/>
        <end position="250"/>
    </location>
</feature>
<evidence type="ECO:0000259" key="10">
    <source>
        <dbReference type="Pfam" id="PF07670"/>
    </source>
</evidence>
<keyword evidence="3" id="KW-1003">Cell membrane</keyword>
<gene>
    <name evidence="11" type="ORF">EJ995_04090</name>
</gene>
<evidence type="ECO:0000256" key="3">
    <source>
        <dbReference type="ARBA" id="ARBA00022475"/>
    </source>
</evidence>
<keyword evidence="4 7" id="KW-0812">Transmembrane</keyword>
<keyword evidence="12" id="KW-1185">Reference proteome</keyword>
<comment type="subcellular location">
    <subcellularLocation>
        <location evidence="1">Cell membrane</location>
        <topology evidence="1">Multi-pass membrane protein</topology>
    </subcellularLocation>
</comment>
<organism evidence="11 12">
    <name type="scientific">Nonlabens ponticola</name>
    <dbReference type="NCBI Taxonomy" id="2496866"/>
    <lineage>
        <taxon>Bacteria</taxon>
        <taxon>Pseudomonadati</taxon>
        <taxon>Bacteroidota</taxon>
        <taxon>Flavobacteriia</taxon>
        <taxon>Flavobacteriales</taxon>
        <taxon>Flavobacteriaceae</taxon>
        <taxon>Nonlabens</taxon>
    </lineage>
</organism>
<dbReference type="OrthoDB" id="9766455at2"/>
<evidence type="ECO:0000259" key="8">
    <source>
        <dbReference type="Pfam" id="PF01773"/>
    </source>
</evidence>
<evidence type="ECO:0000313" key="11">
    <source>
        <dbReference type="EMBL" id="AZQ45163.1"/>
    </source>
</evidence>
<evidence type="ECO:0000313" key="12">
    <source>
        <dbReference type="Proteomes" id="UP000279600"/>
    </source>
</evidence>
<dbReference type="GO" id="GO:0015293">
    <property type="term" value="F:symporter activity"/>
    <property type="evidence" value="ECO:0007669"/>
    <property type="project" value="TreeGrafter"/>
</dbReference>
<proteinExistence type="inferred from homology"/>
<name>A0A3S9N1H6_9FLAO</name>
<evidence type="ECO:0000256" key="4">
    <source>
        <dbReference type="ARBA" id="ARBA00022692"/>
    </source>
</evidence>
<evidence type="ECO:0000256" key="1">
    <source>
        <dbReference type="ARBA" id="ARBA00004651"/>
    </source>
</evidence>
<protein>
    <submittedName>
        <fullName evidence="11">Na+ dependent nucleoside transporter</fullName>
    </submittedName>
</protein>
<dbReference type="Pfam" id="PF07670">
    <property type="entry name" value="Gate"/>
    <property type="match status" value="1"/>
</dbReference>
<feature type="transmembrane region" description="Helical" evidence="7">
    <location>
        <begin position="467"/>
        <end position="488"/>
    </location>
</feature>
<keyword evidence="5 7" id="KW-1133">Transmembrane helix</keyword>
<dbReference type="PANTHER" id="PTHR10590">
    <property type="entry name" value="SODIUM/NUCLEOSIDE COTRANSPORTER"/>
    <property type="match status" value="1"/>
</dbReference>
<sequence>MSASRYTIEELTLDLLVYGNDSDHFGFTRTTAPLAAPTADAADGDFAIDPSKGFGFTFTSFYRGMIGIIFILGLCFLLSSSRRKIDWKLVGTGLGLQILFAVLVLKVPAVAYVFDFASDKVVDFLNVSEAGAEFVFGNLIDTSSSWGYIFAFKVLPTIVFFSAFTSLLYYLGILQKVVYVFAWVMSKTMRLSGSESLAAAANIFIGQTEAPLVVKPYLDKMTKSEILCLMVGGMATIAGGVLAAFIAFLGGDSDAEKIIFTKHLLTASIMSAPAAVIIAKMLFPEVNKDQINRKLDISKEKIGSNILDAVSRGTTDGLKLAVNVGAMLLVFTAIMAVLNWMLGDLIGAPTGLNDLIAENTGGRYQAFSMQYILGNIFAPVAWLIGVPLEDIVAVGQLLGEKTILNEFFAYGSLATLKSTGVLVNYRSIVISTYALCGFANFASIGIQIGGIGVLAPSQRKVLAGFGIKALIGGTCAALLTATIAGMLFG</sequence>
<dbReference type="InterPro" id="IPR011642">
    <property type="entry name" value="Gate_dom"/>
</dbReference>
<dbReference type="InterPro" id="IPR002668">
    <property type="entry name" value="CNT_N_dom"/>
</dbReference>
<evidence type="ECO:0000256" key="7">
    <source>
        <dbReference type="SAM" id="Phobius"/>
    </source>
</evidence>
<reference evidence="11 12" key="1">
    <citation type="submission" date="2018-12" db="EMBL/GenBank/DDBJ databases">
        <title>Complete genome of Nonlabens sp. MJ115.</title>
        <authorList>
            <person name="Choi H.S."/>
            <person name="Jung J."/>
        </authorList>
    </citation>
    <scope>NUCLEOTIDE SEQUENCE [LARGE SCALE GENOMIC DNA]</scope>
    <source>
        <strain evidence="11 12">MJ115</strain>
    </source>
</reference>
<dbReference type="InterPro" id="IPR011657">
    <property type="entry name" value="CNT_C_dom"/>
</dbReference>
<comment type="similarity">
    <text evidence="2">Belongs to the concentrative nucleoside transporter (CNT) (TC 2.A.41) family.</text>
</comment>
<feature type="domain" description="Concentrative nucleoside transporter C-terminal" evidence="9">
    <location>
        <begin position="263"/>
        <end position="485"/>
    </location>
</feature>
<dbReference type="Proteomes" id="UP000279600">
    <property type="component" value="Chromosome"/>
</dbReference>
<dbReference type="InterPro" id="IPR008276">
    <property type="entry name" value="C_nuclsd_transpt"/>
</dbReference>
<evidence type="ECO:0000256" key="5">
    <source>
        <dbReference type="ARBA" id="ARBA00022989"/>
    </source>
</evidence>
<dbReference type="Pfam" id="PF01773">
    <property type="entry name" value="Nucleos_tra2_N"/>
    <property type="match status" value="1"/>
</dbReference>
<feature type="transmembrane region" description="Helical" evidence="7">
    <location>
        <begin position="263"/>
        <end position="283"/>
    </location>
</feature>
<feature type="transmembrane region" description="Helical" evidence="7">
    <location>
        <begin position="60"/>
        <end position="78"/>
    </location>
</feature>
<evidence type="ECO:0000256" key="6">
    <source>
        <dbReference type="ARBA" id="ARBA00023136"/>
    </source>
</evidence>
<dbReference type="GO" id="GO:0005886">
    <property type="term" value="C:plasma membrane"/>
    <property type="evidence" value="ECO:0007669"/>
    <property type="project" value="UniProtKB-SubCell"/>
</dbReference>
<evidence type="ECO:0000259" key="9">
    <source>
        <dbReference type="Pfam" id="PF07662"/>
    </source>
</evidence>
<evidence type="ECO:0000256" key="2">
    <source>
        <dbReference type="ARBA" id="ARBA00009033"/>
    </source>
</evidence>
<feature type="domain" description="Concentrative nucleoside transporter N-terminal" evidence="8">
    <location>
        <begin position="66"/>
        <end position="139"/>
    </location>
</feature>
<accession>A0A3S9N1H6</accession>
<dbReference type="PANTHER" id="PTHR10590:SF4">
    <property type="entry name" value="SOLUTE CARRIER FAMILY 28 MEMBER 3"/>
    <property type="match status" value="1"/>
</dbReference>
<feature type="transmembrane region" description="Helical" evidence="7">
    <location>
        <begin position="226"/>
        <end position="251"/>
    </location>
</feature>
<dbReference type="KEGG" id="noj:EJ995_04090"/>
<keyword evidence="6 7" id="KW-0472">Membrane</keyword>
<dbReference type="EMBL" id="CP034549">
    <property type="protein sequence ID" value="AZQ45163.1"/>
    <property type="molecule type" value="Genomic_DNA"/>
</dbReference>